<name>A0A9P7Y4R5_9FUNG</name>
<feature type="compositionally biased region" description="Low complexity" evidence="5">
    <location>
        <begin position="362"/>
        <end position="381"/>
    </location>
</feature>
<dbReference type="SUPFAM" id="SSF57783">
    <property type="entry name" value="Zinc beta-ribbon"/>
    <property type="match status" value="1"/>
</dbReference>
<feature type="compositionally biased region" description="Basic residues" evidence="5">
    <location>
        <begin position="8"/>
        <end position="18"/>
    </location>
</feature>
<evidence type="ECO:0000256" key="2">
    <source>
        <dbReference type="ARBA" id="ARBA00009730"/>
    </source>
</evidence>
<evidence type="ECO:0008006" key="8">
    <source>
        <dbReference type="Google" id="ProtNLM"/>
    </source>
</evidence>
<dbReference type="GO" id="GO:0006368">
    <property type="term" value="P:transcription elongation by RNA polymerase II"/>
    <property type="evidence" value="ECO:0007669"/>
    <property type="project" value="TreeGrafter"/>
</dbReference>
<comment type="similarity">
    <text evidence="2">Belongs to the ELOF1 family.</text>
</comment>
<evidence type="ECO:0000256" key="4">
    <source>
        <dbReference type="ARBA" id="ARBA00023242"/>
    </source>
</evidence>
<evidence type="ECO:0000313" key="7">
    <source>
        <dbReference type="Proteomes" id="UP000707451"/>
    </source>
</evidence>
<evidence type="ECO:0000313" key="6">
    <source>
        <dbReference type="EMBL" id="KAG9072097.1"/>
    </source>
</evidence>
<comment type="caution">
    <text evidence="6">The sequence shown here is derived from an EMBL/GenBank/DDBJ whole genome shotgun (WGS) entry which is preliminary data.</text>
</comment>
<feature type="region of interest" description="Disordered" evidence="5">
    <location>
        <begin position="110"/>
        <end position="150"/>
    </location>
</feature>
<feature type="compositionally biased region" description="Polar residues" evidence="5">
    <location>
        <begin position="430"/>
        <end position="446"/>
    </location>
</feature>
<keyword evidence="7" id="KW-1185">Reference proteome</keyword>
<dbReference type="OrthoDB" id="445983at2759"/>
<dbReference type="Gene3D" id="2.20.25.190">
    <property type="match status" value="1"/>
</dbReference>
<dbReference type="EMBL" id="JAHRHY010000002">
    <property type="protein sequence ID" value="KAG9072097.1"/>
    <property type="molecule type" value="Genomic_DNA"/>
</dbReference>
<dbReference type="Proteomes" id="UP000707451">
    <property type="component" value="Unassembled WGS sequence"/>
</dbReference>
<dbReference type="GO" id="GO:0008023">
    <property type="term" value="C:transcription elongation factor complex"/>
    <property type="evidence" value="ECO:0007669"/>
    <property type="project" value="TreeGrafter"/>
</dbReference>
<evidence type="ECO:0000256" key="1">
    <source>
        <dbReference type="ARBA" id="ARBA00004123"/>
    </source>
</evidence>
<dbReference type="InterPro" id="IPR038567">
    <property type="entry name" value="T_Elf1_sf"/>
</dbReference>
<keyword evidence="4" id="KW-0539">Nucleus</keyword>
<protein>
    <recommendedName>
        <fullName evidence="8">Transcription elongation factor 1 homolog</fullName>
    </recommendedName>
</protein>
<feature type="compositionally biased region" description="Low complexity" evidence="5">
    <location>
        <begin position="110"/>
        <end position="119"/>
    </location>
</feature>
<dbReference type="InterPro" id="IPR007808">
    <property type="entry name" value="Elf1"/>
</dbReference>
<comment type="subcellular location">
    <subcellularLocation>
        <location evidence="1">Nucleus</location>
    </subcellularLocation>
</comment>
<dbReference type="GO" id="GO:0000993">
    <property type="term" value="F:RNA polymerase II complex binding"/>
    <property type="evidence" value="ECO:0007669"/>
    <property type="project" value="TreeGrafter"/>
</dbReference>
<gene>
    <name evidence="6" type="ORF">KI688_006321</name>
</gene>
<evidence type="ECO:0000256" key="5">
    <source>
        <dbReference type="SAM" id="MobiDB-lite"/>
    </source>
</evidence>
<accession>A0A9P7Y4R5</accession>
<feature type="region of interest" description="Disordered" evidence="5">
    <location>
        <begin position="416"/>
        <end position="446"/>
    </location>
</feature>
<feature type="region of interest" description="Disordered" evidence="5">
    <location>
        <begin position="1"/>
        <end position="20"/>
    </location>
</feature>
<proteinExistence type="inferred from homology"/>
<organism evidence="6 7">
    <name type="scientific">Linnemannia hyalina</name>
    <dbReference type="NCBI Taxonomy" id="64524"/>
    <lineage>
        <taxon>Eukaryota</taxon>
        <taxon>Fungi</taxon>
        <taxon>Fungi incertae sedis</taxon>
        <taxon>Mucoromycota</taxon>
        <taxon>Mortierellomycotina</taxon>
        <taxon>Mortierellomycetes</taxon>
        <taxon>Mortierellales</taxon>
        <taxon>Mortierellaceae</taxon>
        <taxon>Linnemannia</taxon>
    </lineage>
</organism>
<dbReference type="Pfam" id="PF05129">
    <property type="entry name" value="Zn_ribbon_Elf1"/>
    <property type="match status" value="1"/>
</dbReference>
<keyword evidence="3" id="KW-0862">Zinc</keyword>
<dbReference type="PANTHER" id="PTHR20934">
    <property type="entry name" value="TRANSCRIPTION ELONGATION FACTOR 1 HOMOLOG"/>
    <property type="match status" value="1"/>
</dbReference>
<reference evidence="6" key="1">
    <citation type="submission" date="2021-06" db="EMBL/GenBank/DDBJ databases">
        <title>Genome Sequence of Mortierella hyaline Strain SCG-10, a Cold-Adapted, Nitrate-Reducing Fungus Isolated from Soil in Minnesota, USA.</title>
        <authorList>
            <person name="Aldossari N."/>
        </authorList>
    </citation>
    <scope>NUCLEOTIDE SEQUENCE</scope>
    <source>
        <strain evidence="6">SCG-10</strain>
    </source>
</reference>
<dbReference type="AlphaFoldDB" id="A0A9P7Y4R5"/>
<feature type="compositionally biased region" description="Polar residues" evidence="5">
    <location>
        <begin position="288"/>
        <end position="304"/>
    </location>
</feature>
<dbReference type="PANTHER" id="PTHR20934:SF0">
    <property type="entry name" value="TRANSCRIPTION ELONGATION FACTOR 1 HOMOLOG"/>
    <property type="match status" value="1"/>
</dbReference>
<feature type="compositionally biased region" description="Polar residues" evidence="5">
    <location>
        <begin position="382"/>
        <end position="398"/>
    </location>
</feature>
<feature type="region of interest" description="Disordered" evidence="5">
    <location>
        <begin position="282"/>
        <end position="321"/>
    </location>
</feature>
<evidence type="ECO:0000256" key="3">
    <source>
        <dbReference type="ARBA" id="ARBA00022833"/>
    </source>
</evidence>
<feature type="region of interest" description="Disordered" evidence="5">
    <location>
        <begin position="362"/>
        <end position="404"/>
    </location>
</feature>
<feature type="region of interest" description="Disordered" evidence="5">
    <location>
        <begin position="163"/>
        <end position="189"/>
    </location>
</feature>
<sequence>MAKPSLFPKRRALQRRNTSKREPKLDKVFDCLLCHHTKSVICKLDFDSRAGTLICTICPARYCCHINHLSKEVDVYGEWVDHIETSKQPTLPKQRHQATATTIVASVPAAATQAQPQEPWVRTKTSSLLKATPRALTQDRPSRDQSCSPIPRDEAMAQALAPVHNHPSREQSHSPLLSPGPQAQSSVHTPVQVHAPVRVQAQPQPQSQALTLTQPQVKKLVAVCVSPYHDQNEDNAPQMFQEGGMAPALAARTATGQPWVQGNNPQLGCSGDQQDHAFNNQMHDHQQQRQGYGNKNASNQRDFGNNNHNYHHNNDQSFGSNQGYDFQIHGYGFINRGGFRGTHQGYGNKHGFAGNQGYGNNYQGFNNNNNNTNQGYGDNQGSYGAQSNYNHANHNDMFSSSSTSSGYYNNSNGGGGHFNEYDESPYDDLTGSSGLQYNTTGGYSDH</sequence>